<evidence type="ECO:0000313" key="2">
    <source>
        <dbReference type="EMBL" id="OLP76086.1"/>
    </source>
</evidence>
<accession>A0A1Q9BZI4</accession>
<protein>
    <submittedName>
        <fullName evidence="2">Uncharacterized protein</fullName>
    </submittedName>
</protein>
<dbReference type="EMBL" id="LSRX01002143">
    <property type="protein sequence ID" value="OLP76086.1"/>
    <property type="molecule type" value="Genomic_DNA"/>
</dbReference>
<feature type="compositionally biased region" description="Low complexity" evidence="1">
    <location>
        <begin position="171"/>
        <end position="186"/>
    </location>
</feature>
<feature type="region of interest" description="Disordered" evidence="1">
    <location>
        <begin position="168"/>
        <end position="194"/>
    </location>
</feature>
<name>A0A1Q9BZI4_SYMMI</name>
<gene>
    <name evidence="2" type="ORF">AK812_SmicGene44024</name>
</gene>
<evidence type="ECO:0000256" key="1">
    <source>
        <dbReference type="SAM" id="MobiDB-lite"/>
    </source>
</evidence>
<dbReference type="OrthoDB" id="10346781at2759"/>
<reference evidence="2 3" key="1">
    <citation type="submission" date="2016-02" db="EMBL/GenBank/DDBJ databases">
        <title>Genome analysis of coral dinoflagellate symbionts highlights evolutionary adaptations to a symbiotic lifestyle.</title>
        <authorList>
            <person name="Aranda M."/>
            <person name="Li Y."/>
            <person name="Liew Y.J."/>
            <person name="Baumgarten S."/>
            <person name="Simakov O."/>
            <person name="Wilson M."/>
            <person name="Piel J."/>
            <person name="Ashoor H."/>
            <person name="Bougouffa S."/>
            <person name="Bajic V.B."/>
            <person name="Ryu T."/>
            <person name="Ravasi T."/>
            <person name="Bayer T."/>
            <person name="Micklem G."/>
            <person name="Kim H."/>
            <person name="Bhak J."/>
            <person name="Lajeunesse T.C."/>
            <person name="Voolstra C.R."/>
        </authorList>
    </citation>
    <scope>NUCLEOTIDE SEQUENCE [LARGE SCALE GENOMIC DNA]</scope>
    <source>
        <strain evidence="2 3">CCMP2467</strain>
    </source>
</reference>
<proteinExistence type="predicted"/>
<comment type="caution">
    <text evidence="2">The sequence shown here is derived from an EMBL/GenBank/DDBJ whole genome shotgun (WGS) entry which is preliminary data.</text>
</comment>
<organism evidence="2 3">
    <name type="scientific">Symbiodinium microadriaticum</name>
    <name type="common">Dinoflagellate</name>
    <name type="synonym">Zooxanthella microadriatica</name>
    <dbReference type="NCBI Taxonomy" id="2951"/>
    <lineage>
        <taxon>Eukaryota</taxon>
        <taxon>Sar</taxon>
        <taxon>Alveolata</taxon>
        <taxon>Dinophyceae</taxon>
        <taxon>Suessiales</taxon>
        <taxon>Symbiodiniaceae</taxon>
        <taxon>Symbiodinium</taxon>
    </lineage>
</organism>
<dbReference type="AlphaFoldDB" id="A0A1Q9BZI4"/>
<evidence type="ECO:0000313" key="3">
    <source>
        <dbReference type="Proteomes" id="UP000186817"/>
    </source>
</evidence>
<sequence>MSWVLYHRRSLSDGSSAMVSMARSVNSLVLWVPPFQWGIHASGMSSGGITMMVLMGPYACEDGAGDGFAHAGSANTWHGFARAEDGAADAGFAHVEDAGADDGFPHAADAAADGFAHDAAADGFAHDAGADGFAHDGAADGFAHDGAGHGFSDGENAAGDEFAHADDAAADDGGAHASDGDGSPSANHSDGFINPARCRSPRMGWTAINWMSTQWLKYWPGIMPFHVSNAWSMKLLSLMPPACQYGSQDSGMSRGGPPWSMVELAGPPMDVDELSGPGMELDGAVNAKADVSDDAGTAGGNDDGWDGAVCGAMRSACRLTQPRLWLCGHDEQQ</sequence>
<dbReference type="Proteomes" id="UP000186817">
    <property type="component" value="Unassembled WGS sequence"/>
</dbReference>
<keyword evidence="3" id="KW-1185">Reference proteome</keyword>